<reference evidence="1 2" key="1">
    <citation type="submission" date="2014-09" db="EMBL/GenBank/DDBJ databases">
        <authorList>
            <person name="Ellenberger Sabrina"/>
        </authorList>
    </citation>
    <scope>NUCLEOTIDE SEQUENCE [LARGE SCALE GENOMIC DNA]</scope>
    <source>
        <strain evidence="1 2">CBS 412.66</strain>
    </source>
</reference>
<name>A0A0B7NJI3_9FUNG</name>
<protein>
    <submittedName>
        <fullName evidence="1">Uncharacterized protein</fullName>
    </submittedName>
</protein>
<gene>
    <name evidence="1" type="primary">PARPA_09309.1 scaffold 36060</name>
</gene>
<keyword evidence="2" id="KW-1185">Reference proteome</keyword>
<evidence type="ECO:0000313" key="1">
    <source>
        <dbReference type="EMBL" id="CEP15108.1"/>
    </source>
</evidence>
<dbReference type="EMBL" id="LN731879">
    <property type="protein sequence ID" value="CEP15108.1"/>
    <property type="molecule type" value="Genomic_DNA"/>
</dbReference>
<organism evidence="1 2">
    <name type="scientific">Parasitella parasitica</name>
    <dbReference type="NCBI Taxonomy" id="35722"/>
    <lineage>
        <taxon>Eukaryota</taxon>
        <taxon>Fungi</taxon>
        <taxon>Fungi incertae sedis</taxon>
        <taxon>Mucoromycota</taxon>
        <taxon>Mucoromycotina</taxon>
        <taxon>Mucoromycetes</taxon>
        <taxon>Mucorales</taxon>
        <taxon>Mucorineae</taxon>
        <taxon>Mucoraceae</taxon>
        <taxon>Parasitella</taxon>
    </lineage>
</organism>
<sequence>MWPFFVLQQACSETKDIIIANVLLGSVLMMMDTSITNSFAEMLVFAHCHVSHQVPILGPVCLDLAQITHNEANGCFYST</sequence>
<evidence type="ECO:0000313" key="2">
    <source>
        <dbReference type="Proteomes" id="UP000054107"/>
    </source>
</evidence>
<proteinExistence type="predicted"/>
<accession>A0A0B7NJI3</accession>
<dbReference type="Proteomes" id="UP000054107">
    <property type="component" value="Unassembled WGS sequence"/>
</dbReference>
<dbReference type="AlphaFoldDB" id="A0A0B7NJI3"/>